<dbReference type="HOGENOM" id="CLU_3021120_0_0_2"/>
<dbReference type="AlphaFoldDB" id="G7VBS2"/>
<keyword evidence="2" id="KW-1185">Reference proteome</keyword>
<dbReference type="KEGG" id="pyr:P186_2297"/>
<sequence>MRRNTPPIYELTCGVDAAAPIPLSSILVFDLELASVPPSLSYNGMWTVLNYTEAV</sequence>
<dbReference type="EMBL" id="CP003098">
    <property type="protein sequence ID" value="AET33689.1"/>
    <property type="molecule type" value="Genomic_DNA"/>
</dbReference>
<protein>
    <submittedName>
        <fullName evidence="1">Uncharacterized protein</fullName>
    </submittedName>
</protein>
<reference evidence="1 2" key="1">
    <citation type="journal article" date="2012" name="J. Bacteriol.">
        <title>Complete genome sequence of strain 1860, a crenarchaeon of the genus pyrobaculum able to grow with various electron acceptors.</title>
        <authorList>
            <person name="Mardanov A.V."/>
            <person name="Gumerov V.M."/>
            <person name="Slobodkina G.B."/>
            <person name="Beletsky A.V."/>
            <person name="Bonch-Osmolovskaya E.A."/>
            <person name="Ravin N.V."/>
            <person name="Skryabin K.G."/>
        </authorList>
    </citation>
    <scope>NUCLEOTIDE SEQUENCE [LARGE SCALE GENOMIC DNA]</scope>
    <source>
        <strain evidence="1 2">1860</strain>
    </source>
</reference>
<dbReference type="Proteomes" id="UP000005867">
    <property type="component" value="Chromosome"/>
</dbReference>
<proteinExistence type="predicted"/>
<evidence type="ECO:0000313" key="1">
    <source>
        <dbReference type="EMBL" id="AET33689.1"/>
    </source>
</evidence>
<dbReference type="BioCyc" id="PSP1104324:GJSN-2248-MONOMER"/>
<dbReference type="STRING" id="1104324.P186_2297"/>
<accession>G7VBS2</accession>
<name>G7VBS2_9CREN</name>
<evidence type="ECO:0000313" key="2">
    <source>
        <dbReference type="Proteomes" id="UP000005867"/>
    </source>
</evidence>
<gene>
    <name evidence="1" type="ORF">P186_2297</name>
</gene>
<organism evidence="1 2">
    <name type="scientific">Pyrobaculum ferrireducens</name>
    <dbReference type="NCBI Taxonomy" id="1104324"/>
    <lineage>
        <taxon>Archaea</taxon>
        <taxon>Thermoproteota</taxon>
        <taxon>Thermoprotei</taxon>
        <taxon>Thermoproteales</taxon>
        <taxon>Thermoproteaceae</taxon>
        <taxon>Pyrobaculum</taxon>
    </lineage>
</organism>